<comment type="caution">
    <text evidence="1">The sequence shown here is derived from an EMBL/GenBank/DDBJ whole genome shotgun (WGS) entry which is preliminary data.</text>
</comment>
<proteinExistence type="predicted"/>
<accession>A0A8H6MF60</accession>
<sequence length="160" mass="17731">MFSEAKPAALASLAACARGLVKSRNSPMNPPRIWGVVSVSLLPGTLAIVNTHAHIILLRTLVQICGDELYNNVCQSLLMLRGFPLANVLVRYIPWTFRVAQGTVYTSASVGRRFCPPWLRHHGIKSHSVLVINKAARSSVFSLWSRATRWLCQTNFHPAL</sequence>
<dbReference type="Proteomes" id="UP000521943">
    <property type="component" value="Unassembled WGS sequence"/>
</dbReference>
<reference evidence="1 2" key="1">
    <citation type="submission" date="2020-07" db="EMBL/GenBank/DDBJ databases">
        <title>Comparative genomics of pyrophilous fungi reveals a link between fire events and developmental genes.</title>
        <authorList>
            <consortium name="DOE Joint Genome Institute"/>
            <person name="Steindorff A.S."/>
            <person name="Carver A."/>
            <person name="Calhoun S."/>
            <person name="Stillman K."/>
            <person name="Liu H."/>
            <person name="Lipzen A."/>
            <person name="Pangilinan J."/>
            <person name="Labutti K."/>
            <person name="Bruns T.D."/>
            <person name="Grigoriev I.V."/>
        </authorList>
    </citation>
    <scope>NUCLEOTIDE SEQUENCE [LARGE SCALE GENOMIC DNA]</scope>
    <source>
        <strain evidence="1 2">CBS 144469</strain>
    </source>
</reference>
<dbReference type="EMBL" id="JACGCI010000007">
    <property type="protein sequence ID" value="KAF6762861.1"/>
    <property type="molecule type" value="Genomic_DNA"/>
</dbReference>
<gene>
    <name evidence="1" type="ORF">DFP72DRAFT_569962</name>
</gene>
<organism evidence="1 2">
    <name type="scientific">Ephemerocybe angulata</name>
    <dbReference type="NCBI Taxonomy" id="980116"/>
    <lineage>
        <taxon>Eukaryota</taxon>
        <taxon>Fungi</taxon>
        <taxon>Dikarya</taxon>
        <taxon>Basidiomycota</taxon>
        <taxon>Agaricomycotina</taxon>
        <taxon>Agaricomycetes</taxon>
        <taxon>Agaricomycetidae</taxon>
        <taxon>Agaricales</taxon>
        <taxon>Agaricineae</taxon>
        <taxon>Psathyrellaceae</taxon>
        <taxon>Ephemerocybe</taxon>
    </lineage>
</organism>
<keyword evidence="2" id="KW-1185">Reference proteome</keyword>
<dbReference type="AlphaFoldDB" id="A0A8H6MF60"/>
<evidence type="ECO:0000313" key="1">
    <source>
        <dbReference type="EMBL" id="KAF6762861.1"/>
    </source>
</evidence>
<name>A0A8H6MF60_9AGAR</name>
<protein>
    <submittedName>
        <fullName evidence="1">Uncharacterized protein</fullName>
    </submittedName>
</protein>
<evidence type="ECO:0000313" key="2">
    <source>
        <dbReference type="Proteomes" id="UP000521943"/>
    </source>
</evidence>